<dbReference type="AlphaFoldDB" id="A0A3S3AUX6"/>
<comment type="caution">
    <text evidence="1">The sequence shown here is derived from an EMBL/GenBank/DDBJ whole genome shotgun (WGS) entry which is preliminary data.</text>
</comment>
<reference evidence="1 2" key="1">
    <citation type="submission" date="2018-11" db="EMBL/GenBank/DDBJ databases">
        <title>Rhodococcus spongicola sp. nov. and Rhodococcus xishaensis sp. nov. from marine sponges.</title>
        <authorList>
            <person name="Li L."/>
            <person name="Lin H.W."/>
        </authorList>
    </citation>
    <scope>NUCLEOTIDE SEQUENCE [LARGE SCALE GENOMIC DNA]</scope>
    <source>
        <strain evidence="1 2">CCTCC AB2014297</strain>
    </source>
</reference>
<dbReference type="Proteomes" id="UP000286208">
    <property type="component" value="Unassembled WGS sequence"/>
</dbReference>
<dbReference type="OrthoDB" id="4560484at2"/>
<evidence type="ECO:0000313" key="2">
    <source>
        <dbReference type="Proteomes" id="UP000286208"/>
    </source>
</evidence>
<dbReference type="EMBL" id="RKLP01000006">
    <property type="protein sequence ID" value="RVW09102.1"/>
    <property type="molecule type" value="Genomic_DNA"/>
</dbReference>
<proteinExistence type="predicted"/>
<name>A0A3S3AUX6_9NOCA</name>
<accession>A0A3S3AUX6</accession>
<gene>
    <name evidence="1" type="ORF">EGT67_13190</name>
</gene>
<dbReference type="RefSeq" id="WP_127916527.1">
    <property type="nucleotide sequence ID" value="NZ_RKLP01000006.1"/>
</dbReference>
<keyword evidence="2" id="KW-1185">Reference proteome</keyword>
<protein>
    <submittedName>
        <fullName evidence="1">Uncharacterized protein</fullName>
    </submittedName>
</protein>
<sequence>MADNVSVRIMRLRALIEHPRTGDSERAAAQRMLERVLNKSRTQCGHSGRTYGARHDRVGRHAGLSRIADMIREDIALARVVFPAATASEQVAVNDPIGDAPSGISFIVETPHDAGIDITIRGVPRDWGWDGEDGVETYSAALRALAGQLAEIMNGYNRSGSDIEKRFFGRVRVGGETLEW</sequence>
<evidence type="ECO:0000313" key="1">
    <source>
        <dbReference type="EMBL" id="RVW09102.1"/>
    </source>
</evidence>
<organism evidence="1 2">
    <name type="scientific">Prescottella agglutinans</name>
    <dbReference type="NCBI Taxonomy" id="1644129"/>
    <lineage>
        <taxon>Bacteria</taxon>
        <taxon>Bacillati</taxon>
        <taxon>Actinomycetota</taxon>
        <taxon>Actinomycetes</taxon>
        <taxon>Mycobacteriales</taxon>
        <taxon>Nocardiaceae</taxon>
        <taxon>Prescottella</taxon>
    </lineage>
</organism>